<reference evidence="1" key="1">
    <citation type="submission" date="2022-11" db="EMBL/GenBank/DDBJ databases">
        <title>Centuries of genome instability and evolution in soft-shell clam transmissible cancer (bioRxiv).</title>
        <authorList>
            <person name="Hart S.F.M."/>
            <person name="Yonemitsu M.A."/>
            <person name="Giersch R.M."/>
            <person name="Beal B.F."/>
            <person name="Arriagada G."/>
            <person name="Davis B.W."/>
            <person name="Ostrander E.A."/>
            <person name="Goff S.P."/>
            <person name="Metzger M.J."/>
        </authorList>
    </citation>
    <scope>NUCLEOTIDE SEQUENCE</scope>
    <source>
        <strain evidence="1">MELC-2E11</strain>
        <tissue evidence="1">Siphon/mantle</tissue>
    </source>
</reference>
<gene>
    <name evidence="1" type="ORF">MAR_010843</name>
</gene>
<dbReference type="EMBL" id="CP111025">
    <property type="protein sequence ID" value="WAR25139.1"/>
    <property type="molecule type" value="Genomic_DNA"/>
</dbReference>
<keyword evidence="2" id="KW-1185">Reference proteome</keyword>
<dbReference type="Proteomes" id="UP001164746">
    <property type="component" value="Chromosome 14"/>
</dbReference>
<organism evidence="1 2">
    <name type="scientific">Mya arenaria</name>
    <name type="common">Soft-shell clam</name>
    <dbReference type="NCBI Taxonomy" id="6604"/>
    <lineage>
        <taxon>Eukaryota</taxon>
        <taxon>Metazoa</taxon>
        <taxon>Spiralia</taxon>
        <taxon>Lophotrochozoa</taxon>
        <taxon>Mollusca</taxon>
        <taxon>Bivalvia</taxon>
        <taxon>Autobranchia</taxon>
        <taxon>Heteroconchia</taxon>
        <taxon>Euheterodonta</taxon>
        <taxon>Imparidentia</taxon>
        <taxon>Neoheterodontei</taxon>
        <taxon>Myida</taxon>
        <taxon>Myoidea</taxon>
        <taxon>Myidae</taxon>
        <taxon>Mya</taxon>
    </lineage>
</organism>
<sequence>MAEVSANSGDLECLNDPFANTKLANEFDNNIRNNLWIDLCENIVDEKGDHSEVEVLRKLSNMMQSIHGMCYDKADNHIREFLFLDPGDDLPFLKNEIRSSLQQTEDYQELVRDTSCEATTSLQEFVEKFALYCWLMTVATPRMVLRFDAVGRPYDDIKDRYVEYATQDEVEDEVQPVGTVKCVAWPSVELQDFANIWKKGEVVVTKS</sequence>
<evidence type="ECO:0000313" key="1">
    <source>
        <dbReference type="EMBL" id="WAR25139.1"/>
    </source>
</evidence>
<proteinExistence type="predicted"/>
<name>A0ABY7FV34_MYAAR</name>
<accession>A0ABY7FV34</accession>
<evidence type="ECO:0000313" key="2">
    <source>
        <dbReference type="Proteomes" id="UP001164746"/>
    </source>
</evidence>
<protein>
    <submittedName>
        <fullName evidence="1">Uncharacterized protein</fullName>
    </submittedName>
</protein>